<dbReference type="PROSITE" id="PS50042">
    <property type="entry name" value="CNMP_BINDING_3"/>
    <property type="match status" value="1"/>
</dbReference>
<dbReference type="PANTHER" id="PTHR10217:SF548">
    <property type="entry name" value="GH12235P"/>
    <property type="match status" value="1"/>
</dbReference>
<evidence type="ECO:0000256" key="9">
    <source>
        <dbReference type="ARBA" id="ARBA00022989"/>
    </source>
</evidence>
<comment type="subcellular location">
    <subcellularLocation>
        <location evidence="1">Cell membrane</location>
        <topology evidence="1">Multi-pass membrane protein</topology>
    </subcellularLocation>
</comment>
<keyword evidence="10" id="KW-0406">Ion transport</keyword>
<protein>
    <submittedName>
        <fullName evidence="15">Potassium voltage-gated channel subfamily H member 7</fullName>
    </submittedName>
</protein>
<keyword evidence="8" id="KW-0630">Potassium</keyword>
<dbReference type="EMBL" id="JBJKFK010000190">
    <property type="protein sequence ID" value="KAL3318925.1"/>
    <property type="molecule type" value="Genomic_DNA"/>
</dbReference>
<accession>A0ABD2QHB2</accession>
<keyword evidence="4" id="KW-0633">Potassium transport</keyword>
<dbReference type="Gene3D" id="2.60.120.10">
    <property type="entry name" value="Jelly Rolls"/>
    <property type="match status" value="1"/>
</dbReference>
<evidence type="ECO:0000256" key="2">
    <source>
        <dbReference type="ARBA" id="ARBA00022448"/>
    </source>
</evidence>
<dbReference type="SUPFAM" id="SSF81324">
    <property type="entry name" value="Voltage-gated potassium channels"/>
    <property type="match status" value="1"/>
</dbReference>
<dbReference type="Pfam" id="PF00520">
    <property type="entry name" value="Ion_trans"/>
    <property type="match status" value="1"/>
</dbReference>
<evidence type="ECO:0000256" key="7">
    <source>
        <dbReference type="ARBA" id="ARBA00022882"/>
    </source>
</evidence>
<keyword evidence="7" id="KW-0851">Voltage-gated channel</keyword>
<organism evidence="15 16">
    <name type="scientific">Cichlidogyrus casuarinus</name>
    <dbReference type="NCBI Taxonomy" id="1844966"/>
    <lineage>
        <taxon>Eukaryota</taxon>
        <taxon>Metazoa</taxon>
        <taxon>Spiralia</taxon>
        <taxon>Lophotrochozoa</taxon>
        <taxon>Platyhelminthes</taxon>
        <taxon>Monogenea</taxon>
        <taxon>Monopisthocotylea</taxon>
        <taxon>Dactylogyridea</taxon>
        <taxon>Ancyrocephalidae</taxon>
        <taxon>Cichlidogyrus</taxon>
    </lineage>
</organism>
<proteinExistence type="predicted"/>
<keyword evidence="12" id="KW-0407">Ion channel</keyword>
<dbReference type="InterPro" id="IPR050818">
    <property type="entry name" value="KCNH_animal-type"/>
</dbReference>
<evidence type="ECO:0000256" key="5">
    <source>
        <dbReference type="ARBA" id="ARBA00022692"/>
    </source>
</evidence>
<dbReference type="InterPro" id="IPR014710">
    <property type="entry name" value="RmlC-like_jellyroll"/>
</dbReference>
<dbReference type="CDD" id="cd00038">
    <property type="entry name" value="CAP_ED"/>
    <property type="match status" value="1"/>
</dbReference>
<dbReference type="Gene3D" id="1.10.1200.260">
    <property type="match status" value="1"/>
</dbReference>
<dbReference type="Gene3D" id="1.10.287.70">
    <property type="match status" value="1"/>
</dbReference>
<dbReference type="InterPro" id="IPR018490">
    <property type="entry name" value="cNMP-bd_dom_sf"/>
</dbReference>
<dbReference type="GO" id="GO:0005267">
    <property type="term" value="F:potassium channel activity"/>
    <property type="evidence" value="ECO:0007669"/>
    <property type="project" value="UniProtKB-KW"/>
</dbReference>
<sequence>MQREGSSTVYTNRLSEELGLTNSHLFDRRTSSNGSRGIYVNRYCTPVPDRQLELAVDRPSFDRTSYGHNLVIPNQYLSERKKHSIDTNSISERRSVFSLVRSNHVPSAEETASKTQEKERAKQIRHSLPRFIILHYSPFKAVWDWLILLLVLYTAVFTPYVAAFLLNEEKIKRDRNLKADTRSTSAASQQADTLVIIDLVVDMMFIVDILINFRTTYVLNGEYVQDPQRIALNYLRGWFLIDAMAAIPFDLLLFGSGGESETMTLTGVLKTTRLLRLLRVARRIHLYVEYGAAVMLLLMATFTLVAHWLACIFYAIAHVEKDGLHAPIGWVDTLAWTYKLGGDNNTEGLDIQKKYITALYFTMTTLTSIGFGNVAPNTNAEKIFTIISMLIGSLMSAAIFGNVTSIMLRLSEVTKELHENMSSVKEFIRFHRIPKALAHRISESFQSTWDYNNGIDMNSVLKGFPDCLQADICLHMNRKLLKRCKAFRGASAGCLRAFSMKFRTNHIPLGDTLTHSGDIVDSLYFIARGTVEVSLPETMTQLSTPIVMAVLGQEDTFGDTPETAMAGILNQSIYTVRALSYTTLNRISIQDLREILLMYPEWSPKFLKTFNLTFNLTSTKPAENFLGKTTSKILMEKSLLSTMKAAEKSRSEAMEKTDSAILDEHEEISQRLDAMQDRLANFELKYTKMIGQVMKALAKS</sequence>
<evidence type="ECO:0000256" key="6">
    <source>
        <dbReference type="ARBA" id="ARBA00022826"/>
    </source>
</evidence>
<dbReference type="InterPro" id="IPR000595">
    <property type="entry name" value="cNMP-bd_dom"/>
</dbReference>
<dbReference type="SUPFAM" id="SSF51206">
    <property type="entry name" value="cAMP-binding domain-like"/>
    <property type="match status" value="1"/>
</dbReference>
<evidence type="ECO:0000256" key="8">
    <source>
        <dbReference type="ARBA" id="ARBA00022958"/>
    </source>
</evidence>
<dbReference type="GO" id="GO:0005886">
    <property type="term" value="C:plasma membrane"/>
    <property type="evidence" value="ECO:0007669"/>
    <property type="project" value="UniProtKB-SubCell"/>
</dbReference>
<keyword evidence="16" id="KW-1185">Reference proteome</keyword>
<reference evidence="15 16" key="1">
    <citation type="submission" date="2024-11" db="EMBL/GenBank/DDBJ databases">
        <title>Adaptive evolution of stress response genes in parasites aligns with host niche diversity.</title>
        <authorList>
            <person name="Hahn C."/>
            <person name="Resl P."/>
        </authorList>
    </citation>
    <scope>NUCLEOTIDE SEQUENCE [LARGE SCALE GENOMIC DNA]</scope>
    <source>
        <strain evidence="15">EGGRZ-B1_66</strain>
        <tissue evidence="15">Body</tissue>
    </source>
</reference>
<name>A0ABD2QHB2_9PLAT</name>
<dbReference type="FunFam" id="1.10.287.70:FF:000275">
    <property type="entry name" value="Potassium voltage-gated channel subfamily H member 8"/>
    <property type="match status" value="1"/>
</dbReference>
<dbReference type="Proteomes" id="UP001626550">
    <property type="component" value="Unassembled WGS sequence"/>
</dbReference>
<keyword evidence="3" id="KW-1003">Cell membrane</keyword>
<dbReference type="Pfam" id="PF00027">
    <property type="entry name" value="cNMP_binding"/>
    <property type="match status" value="1"/>
</dbReference>
<keyword evidence="5 13" id="KW-0812">Transmembrane</keyword>
<dbReference type="InterPro" id="IPR005821">
    <property type="entry name" value="Ion_trans_dom"/>
</dbReference>
<dbReference type="PRINTS" id="PR01463">
    <property type="entry name" value="EAGCHANLFMLY"/>
</dbReference>
<evidence type="ECO:0000256" key="3">
    <source>
        <dbReference type="ARBA" id="ARBA00022475"/>
    </source>
</evidence>
<dbReference type="PANTHER" id="PTHR10217">
    <property type="entry name" value="VOLTAGE AND LIGAND GATED POTASSIUM CHANNEL"/>
    <property type="match status" value="1"/>
</dbReference>
<evidence type="ECO:0000313" key="15">
    <source>
        <dbReference type="EMBL" id="KAL3318925.1"/>
    </source>
</evidence>
<feature type="transmembrane region" description="Helical" evidence="13">
    <location>
        <begin position="145"/>
        <end position="166"/>
    </location>
</feature>
<gene>
    <name evidence="15" type="primary">KCNH7_1</name>
    <name evidence="15" type="ORF">Ciccas_002417</name>
</gene>
<evidence type="ECO:0000256" key="10">
    <source>
        <dbReference type="ARBA" id="ARBA00023065"/>
    </source>
</evidence>
<feature type="transmembrane region" description="Helical" evidence="13">
    <location>
        <begin position="286"/>
        <end position="317"/>
    </location>
</feature>
<evidence type="ECO:0000259" key="14">
    <source>
        <dbReference type="PROSITE" id="PS50042"/>
    </source>
</evidence>
<keyword evidence="11 13" id="KW-0472">Membrane</keyword>
<keyword evidence="2" id="KW-0813">Transport</keyword>
<evidence type="ECO:0000256" key="12">
    <source>
        <dbReference type="ARBA" id="ARBA00023303"/>
    </source>
</evidence>
<dbReference type="InterPro" id="IPR003938">
    <property type="entry name" value="K_chnl_volt-dep_EAG/ELK/ERG"/>
</dbReference>
<dbReference type="AlphaFoldDB" id="A0ABD2QHB2"/>
<feature type="transmembrane region" description="Helical" evidence="13">
    <location>
        <begin position="383"/>
        <end position="408"/>
    </location>
</feature>
<evidence type="ECO:0000256" key="13">
    <source>
        <dbReference type="SAM" id="Phobius"/>
    </source>
</evidence>
<evidence type="ECO:0000256" key="11">
    <source>
        <dbReference type="ARBA" id="ARBA00023136"/>
    </source>
</evidence>
<dbReference type="GO" id="GO:0034702">
    <property type="term" value="C:monoatomic ion channel complex"/>
    <property type="evidence" value="ECO:0007669"/>
    <property type="project" value="UniProtKB-KW"/>
</dbReference>
<evidence type="ECO:0000313" key="16">
    <source>
        <dbReference type="Proteomes" id="UP001626550"/>
    </source>
</evidence>
<keyword evidence="9 13" id="KW-1133">Transmembrane helix</keyword>
<dbReference type="PRINTS" id="PR01470">
    <property type="entry name" value="ERGCHANNEL"/>
</dbReference>
<feature type="domain" description="Cyclic nucleotide-binding" evidence="14">
    <location>
        <begin position="486"/>
        <end position="596"/>
    </location>
</feature>
<evidence type="ECO:0000256" key="1">
    <source>
        <dbReference type="ARBA" id="ARBA00004651"/>
    </source>
</evidence>
<keyword evidence="6" id="KW-0631">Potassium channel</keyword>
<dbReference type="InterPro" id="IPR003967">
    <property type="entry name" value="K_chnl_volt-dep_ERG"/>
</dbReference>
<comment type="caution">
    <text evidence="15">The sequence shown here is derived from an EMBL/GenBank/DDBJ whole genome shotgun (WGS) entry which is preliminary data.</text>
</comment>
<evidence type="ECO:0000256" key="4">
    <source>
        <dbReference type="ARBA" id="ARBA00022538"/>
    </source>
</evidence>
<dbReference type="SMART" id="SM00100">
    <property type="entry name" value="cNMP"/>
    <property type="match status" value="1"/>
</dbReference>